<evidence type="ECO:0000256" key="2">
    <source>
        <dbReference type="SAM" id="Phobius"/>
    </source>
</evidence>
<feature type="domain" description="Endonuclease/exonuclease/phosphatase" evidence="3">
    <location>
        <begin position="113"/>
        <end position="320"/>
    </location>
</feature>
<dbReference type="InterPro" id="IPR036691">
    <property type="entry name" value="Endo/exonu/phosph_ase_sf"/>
</dbReference>
<gene>
    <name evidence="4" type="ORF">ALE3EI_2168</name>
</gene>
<dbReference type="InterPro" id="IPR005135">
    <property type="entry name" value="Endo/exonuclease/phosphatase"/>
</dbReference>
<name>A0A7G8PWJ7_9FLAO</name>
<keyword evidence="2" id="KW-0472">Membrane</keyword>
<dbReference type="Gene3D" id="3.60.10.10">
    <property type="entry name" value="Endonuclease/exonuclease/phosphatase"/>
    <property type="match status" value="1"/>
</dbReference>
<proteinExistence type="predicted"/>
<reference evidence="4 5" key="1">
    <citation type="submission" date="2020-04" db="EMBL/GenBank/DDBJ databases">
        <title>Genome sequence of Altibacter aquimarinus strain ALE3EI.</title>
        <authorList>
            <person name="Oh H.-M."/>
            <person name="Jang D."/>
        </authorList>
    </citation>
    <scope>NUCLEOTIDE SEQUENCE [LARGE SCALE GENOMIC DNA]</scope>
    <source>
        <strain evidence="4 5">ALE3EI</strain>
    </source>
</reference>
<keyword evidence="4" id="KW-0378">Hydrolase</keyword>
<evidence type="ECO:0000259" key="3">
    <source>
        <dbReference type="Pfam" id="PF03372"/>
    </source>
</evidence>
<keyword evidence="2" id="KW-0812">Transmembrane</keyword>
<sequence>MKLKNFLHIFGGIAITLTLIPFIAMDFWWIRMFDFPHIQLTILTFTALVVYFMRFDIKRKEDYVFVALILGCFIFQVAKIYPYTPMAPFAVNKASSPEDIKNPIGESDIKLYTANVFQDNKESKHLIAEIEKRDADVLLFVETNQRWRDDIVKDLPSHYQYRVEVPLDNTYGMLLYSKLKLVDPTVQYLVDDSIPSIHSKLILRNGDTIQMYNIHPTPPMPQHNPSSSDRDAEMMKIANLSRQSELPVIVLGDFNDVAWSATTSLFETVGELLDVRKGRGFYNTFNAKSFIFRWPLDHIFISSEFRVIELELGEDINSDHFPTYTHLSFEPNLKEEQAPTPPTADELKRAKEQAEGVQKVELDF</sequence>
<feature type="transmembrane region" description="Helical" evidence="2">
    <location>
        <begin position="35"/>
        <end position="52"/>
    </location>
</feature>
<keyword evidence="4" id="KW-0255">Endonuclease</keyword>
<evidence type="ECO:0000313" key="4">
    <source>
        <dbReference type="EMBL" id="QNJ98713.1"/>
    </source>
</evidence>
<dbReference type="GO" id="GO:0004519">
    <property type="term" value="F:endonuclease activity"/>
    <property type="evidence" value="ECO:0007669"/>
    <property type="project" value="UniProtKB-KW"/>
</dbReference>
<feature type="region of interest" description="Disordered" evidence="1">
    <location>
        <begin position="330"/>
        <end position="364"/>
    </location>
</feature>
<dbReference type="EMBL" id="CP052909">
    <property type="protein sequence ID" value="QNJ98713.1"/>
    <property type="molecule type" value="Genomic_DNA"/>
</dbReference>
<feature type="transmembrane region" description="Helical" evidence="2">
    <location>
        <begin position="64"/>
        <end position="83"/>
    </location>
</feature>
<dbReference type="SUPFAM" id="SSF56219">
    <property type="entry name" value="DNase I-like"/>
    <property type="match status" value="1"/>
</dbReference>
<dbReference type="RefSeq" id="WP_186988593.1">
    <property type="nucleotide sequence ID" value="NZ_CP052909.1"/>
</dbReference>
<accession>A0A7G8PWJ7</accession>
<dbReference type="AlphaFoldDB" id="A0A7G8PWJ7"/>
<dbReference type="Proteomes" id="UP000515514">
    <property type="component" value="Chromosome"/>
</dbReference>
<dbReference type="KEGG" id="alti:ALE3EI_2168"/>
<keyword evidence="2" id="KW-1133">Transmembrane helix</keyword>
<organism evidence="4 5">
    <name type="scientific">Constantimarinum furrinae</name>
    <dbReference type="NCBI Taxonomy" id="2562285"/>
    <lineage>
        <taxon>Bacteria</taxon>
        <taxon>Pseudomonadati</taxon>
        <taxon>Bacteroidota</taxon>
        <taxon>Flavobacteriia</taxon>
        <taxon>Flavobacteriales</taxon>
        <taxon>Flavobacteriaceae</taxon>
        <taxon>Altibacter/Constantimarinum group</taxon>
        <taxon>Constantimarinum</taxon>
    </lineage>
</organism>
<keyword evidence="5" id="KW-1185">Reference proteome</keyword>
<feature type="compositionally biased region" description="Basic and acidic residues" evidence="1">
    <location>
        <begin position="345"/>
        <end position="364"/>
    </location>
</feature>
<protein>
    <submittedName>
        <fullName evidence="4">Endonuclease</fullName>
    </submittedName>
</protein>
<dbReference type="Pfam" id="PF03372">
    <property type="entry name" value="Exo_endo_phos"/>
    <property type="match status" value="1"/>
</dbReference>
<evidence type="ECO:0000256" key="1">
    <source>
        <dbReference type="SAM" id="MobiDB-lite"/>
    </source>
</evidence>
<keyword evidence="4" id="KW-0540">Nuclease</keyword>
<evidence type="ECO:0000313" key="5">
    <source>
        <dbReference type="Proteomes" id="UP000515514"/>
    </source>
</evidence>
<feature type="transmembrane region" description="Helical" evidence="2">
    <location>
        <begin position="7"/>
        <end position="29"/>
    </location>
</feature>